<dbReference type="AlphaFoldDB" id="A0A2M7BDV0"/>
<evidence type="ECO:0000313" key="1">
    <source>
        <dbReference type="EMBL" id="PIV01230.1"/>
    </source>
</evidence>
<organism evidence="1 2">
    <name type="scientific">Candidatus Shapirobacteria bacterium CG03_land_8_20_14_0_80_39_12</name>
    <dbReference type="NCBI Taxonomy" id="1974879"/>
    <lineage>
        <taxon>Bacteria</taxon>
        <taxon>Candidatus Shapironibacteriota</taxon>
    </lineage>
</organism>
<dbReference type="EMBL" id="PEVC01000027">
    <property type="protein sequence ID" value="PIV01230.1"/>
    <property type="molecule type" value="Genomic_DNA"/>
</dbReference>
<protein>
    <submittedName>
        <fullName evidence="1">Uncharacterized protein</fullName>
    </submittedName>
</protein>
<sequence length="94" mass="10728">MTEGEKRYEGSKVFSFRSIRYRVDFIEGGIKVLNLENGDDFFRTEGGSWTINSPCNPFTEDVFVPREYLGDLNQIVETAKKVKAPKALPFSSQK</sequence>
<evidence type="ECO:0000313" key="2">
    <source>
        <dbReference type="Proteomes" id="UP000229631"/>
    </source>
</evidence>
<comment type="caution">
    <text evidence="1">The sequence shown here is derived from an EMBL/GenBank/DDBJ whole genome shotgun (WGS) entry which is preliminary data.</text>
</comment>
<gene>
    <name evidence="1" type="ORF">COS54_01440</name>
</gene>
<reference evidence="2" key="1">
    <citation type="submission" date="2017-09" db="EMBL/GenBank/DDBJ databases">
        <title>Depth-based differentiation of microbial function through sediment-hosted aquifers and enrichment of novel symbionts in the deep terrestrial subsurface.</title>
        <authorList>
            <person name="Probst A.J."/>
            <person name="Ladd B."/>
            <person name="Jarett J.K."/>
            <person name="Geller-Mcgrath D.E."/>
            <person name="Sieber C.M.K."/>
            <person name="Emerson J.B."/>
            <person name="Anantharaman K."/>
            <person name="Thomas B.C."/>
            <person name="Malmstrom R."/>
            <person name="Stieglmeier M."/>
            <person name="Klingl A."/>
            <person name="Woyke T."/>
            <person name="Ryan C.M."/>
            <person name="Banfield J.F."/>
        </authorList>
    </citation>
    <scope>NUCLEOTIDE SEQUENCE [LARGE SCALE GENOMIC DNA]</scope>
</reference>
<dbReference type="Proteomes" id="UP000229631">
    <property type="component" value="Unassembled WGS sequence"/>
</dbReference>
<proteinExistence type="predicted"/>
<accession>A0A2M7BDV0</accession>
<name>A0A2M7BDV0_9BACT</name>